<evidence type="ECO:0000259" key="12">
    <source>
        <dbReference type="Pfam" id="PF02225"/>
    </source>
</evidence>
<dbReference type="PANTHER" id="PTHR43399">
    <property type="entry name" value="SUBTILISIN-RELATED"/>
    <property type="match status" value="1"/>
</dbReference>
<dbReference type="CDD" id="cd02124">
    <property type="entry name" value="PA_PoS1_like"/>
    <property type="match status" value="1"/>
</dbReference>
<feature type="active site" description="Charge relay system" evidence="7 8">
    <location>
        <position position="149"/>
    </location>
</feature>
<dbReference type="Pfam" id="PF02225">
    <property type="entry name" value="PA"/>
    <property type="match status" value="1"/>
</dbReference>
<feature type="chain" id="PRO_5018045845" description="Peptidase S8/S53 domain-containing protein" evidence="10">
    <location>
        <begin position="16"/>
        <end position="902"/>
    </location>
</feature>
<evidence type="ECO:0000259" key="11">
    <source>
        <dbReference type="Pfam" id="PF00082"/>
    </source>
</evidence>
<evidence type="ECO:0000256" key="7">
    <source>
        <dbReference type="PIRSR" id="PIRSR615500-1"/>
    </source>
</evidence>
<evidence type="ECO:0000256" key="2">
    <source>
        <dbReference type="ARBA" id="ARBA00022525"/>
    </source>
</evidence>
<dbReference type="PROSITE" id="PS00137">
    <property type="entry name" value="SUBTILASE_HIS"/>
    <property type="match status" value="1"/>
</dbReference>
<dbReference type="InterPro" id="IPR010435">
    <property type="entry name" value="C5a/SBT2-like_Fn3"/>
</dbReference>
<evidence type="ECO:0000256" key="4">
    <source>
        <dbReference type="ARBA" id="ARBA00022729"/>
    </source>
</evidence>
<dbReference type="InterPro" id="IPR046450">
    <property type="entry name" value="PA_dom_sf"/>
</dbReference>
<dbReference type="InterPro" id="IPR000209">
    <property type="entry name" value="Peptidase_S8/S53_dom"/>
</dbReference>
<comment type="caution">
    <text evidence="14">The sequence shown here is derived from an EMBL/GenBank/DDBJ whole genome shotgun (WGS) entry which is preliminary data.</text>
</comment>
<evidence type="ECO:0000256" key="5">
    <source>
        <dbReference type="ARBA" id="ARBA00022801"/>
    </source>
</evidence>
<keyword evidence="6 8" id="KW-0720">Serine protease</keyword>
<evidence type="ECO:0000256" key="3">
    <source>
        <dbReference type="ARBA" id="ARBA00022670"/>
    </source>
</evidence>
<evidence type="ECO:0000256" key="9">
    <source>
        <dbReference type="RuleBase" id="RU003355"/>
    </source>
</evidence>
<evidence type="ECO:0000256" key="8">
    <source>
        <dbReference type="PROSITE-ProRule" id="PRU01240"/>
    </source>
</evidence>
<dbReference type="Pfam" id="PF06280">
    <property type="entry name" value="fn3_5"/>
    <property type="match status" value="1"/>
</dbReference>
<dbReference type="InterPro" id="IPR023827">
    <property type="entry name" value="Peptidase_S8_Asp-AS"/>
</dbReference>
<evidence type="ECO:0000256" key="1">
    <source>
        <dbReference type="ARBA" id="ARBA00011073"/>
    </source>
</evidence>
<dbReference type="PRINTS" id="PR00723">
    <property type="entry name" value="SUBTILISIN"/>
</dbReference>
<feature type="domain" description="Peptidase S8/S53" evidence="11">
    <location>
        <begin position="140"/>
        <end position="534"/>
    </location>
</feature>
<dbReference type="RefSeq" id="XP_028490789.1">
    <property type="nucleotide sequence ID" value="XM_028637329.1"/>
</dbReference>
<dbReference type="Proteomes" id="UP000267145">
    <property type="component" value="Unassembled WGS sequence"/>
</dbReference>
<dbReference type="PROSITE" id="PS00138">
    <property type="entry name" value="SUBTILASE_SER"/>
    <property type="match status" value="1"/>
</dbReference>
<dbReference type="GeneID" id="39606824"/>
<dbReference type="STRING" id="1051616.A0A3M9XX91"/>
<keyword evidence="4 10" id="KW-0732">Signal</keyword>
<protein>
    <recommendedName>
        <fullName evidence="16">Peptidase S8/S53 domain-containing protein</fullName>
    </recommendedName>
</protein>
<evidence type="ECO:0000259" key="13">
    <source>
        <dbReference type="Pfam" id="PF06280"/>
    </source>
</evidence>
<dbReference type="InterPro" id="IPR023828">
    <property type="entry name" value="Peptidase_S8_Ser-AS"/>
</dbReference>
<name>A0A3M9XX91_9PEZI</name>
<organism evidence="14 15">
    <name type="scientific">Verticillium nonalfalfae</name>
    <dbReference type="NCBI Taxonomy" id="1051616"/>
    <lineage>
        <taxon>Eukaryota</taxon>
        <taxon>Fungi</taxon>
        <taxon>Dikarya</taxon>
        <taxon>Ascomycota</taxon>
        <taxon>Pezizomycotina</taxon>
        <taxon>Sordariomycetes</taxon>
        <taxon>Hypocreomycetidae</taxon>
        <taxon>Glomerellales</taxon>
        <taxon>Plectosphaerellaceae</taxon>
        <taxon>Verticillium</taxon>
    </lineage>
</organism>
<dbReference type="SUPFAM" id="SSF52025">
    <property type="entry name" value="PA domain"/>
    <property type="match status" value="1"/>
</dbReference>
<evidence type="ECO:0000256" key="10">
    <source>
        <dbReference type="SAM" id="SignalP"/>
    </source>
</evidence>
<keyword evidence="3 8" id="KW-0645">Protease</keyword>
<feature type="signal peptide" evidence="10">
    <location>
        <begin position="1"/>
        <end position="15"/>
    </location>
</feature>
<dbReference type="InterPro" id="IPR015500">
    <property type="entry name" value="Peptidase_S8_subtilisin-rel"/>
</dbReference>
<dbReference type="Gene3D" id="3.40.50.200">
    <property type="entry name" value="Peptidase S8/S53 domain"/>
    <property type="match status" value="1"/>
</dbReference>
<dbReference type="SUPFAM" id="SSF52743">
    <property type="entry name" value="Subtilisin-like"/>
    <property type="match status" value="1"/>
</dbReference>
<evidence type="ECO:0000256" key="6">
    <source>
        <dbReference type="ARBA" id="ARBA00022825"/>
    </source>
</evidence>
<dbReference type="EMBL" id="RBVV01000186">
    <property type="protein sequence ID" value="RNJ52631.1"/>
    <property type="molecule type" value="Genomic_DNA"/>
</dbReference>
<feature type="active site" description="Charge relay system" evidence="7 8">
    <location>
        <position position="198"/>
    </location>
</feature>
<dbReference type="PROSITE" id="PS00136">
    <property type="entry name" value="SUBTILASE_ASP"/>
    <property type="match status" value="1"/>
</dbReference>
<keyword evidence="15" id="KW-1185">Reference proteome</keyword>
<dbReference type="GO" id="GO:0016020">
    <property type="term" value="C:membrane"/>
    <property type="evidence" value="ECO:0007669"/>
    <property type="project" value="InterPro"/>
</dbReference>
<evidence type="ECO:0000313" key="14">
    <source>
        <dbReference type="EMBL" id="RNJ52631.1"/>
    </source>
</evidence>
<dbReference type="CDD" id="cd07489">
    <property type="entry name" value="Peptidases_S8_5"/>
    <property type="match status" value="1"/>
</dbReference>
<dbReference type="PANTHER" id="PTHR43399:SF4">
    <property type="entry name" value="CELL WALL-ASSOCIATED PROTEASE"/>
    <property type="match status" value="1"/>
</dbReference>
<dbReference type="AlphaFoldDB" id="A0A3M9XX91"/>
<dbReference type="Gene3D" id="3.50.30.30">
    <property type="match status" value="1"/>
</dbReference>
<dbReference type="InterPro" id="IPR034187">
    <property type="entry name" value="Peptidases_S8_5"/>
</dbReference>
<dbReference type="Pfam" id="PF00082">
    <property type="entry name" value="Peptidase_S8"/>
    <property type="match status" value="1"/>
</dbReference>
<accession>A0A3M9XX91</accession>
<evidence type="ECO:0008006" key="16">
    <source>
        <dbReference type="Google" id="ProtNLM"/>
    </source>
</evidence>
<dbReference type="InterPro" id="IPR051048">
    <property type="entry name" value="Peptidase_S8/S53_subtilisin"/>
</dbReference>
<evidence type="ECO:0000313" key="15">
    <source>
        <dbReference type="Proteomes" id="UP000267145"/>
    </source>
</evidence>
<dbReference type="PROSITE" id="PS51892">
    <property type="entry name" value="SUBTILASE"/>
    <property type="match status" value="1"/>
</dbReference>
<reference evidence="14 15" key="1">
    <citation type="submission" date="2018-10" db="EMBL/GenBank/DDBJ databases">
        <title>Genome sequence of Verticillium nonalfalfae VnAa140.</title>
        <authorList>
            <person name="Stajich J.E."/>
            <person name="Kasson M.T."/>
        </authorList>
    </citation>
    <scope>NUCLEOTIDE SEQUENCE [LARGE SCALE GENOMIC DNA]</scope>
    <source>
        <strain evidence="14 15">VnAa140</strain>
    </source>
</reference>
<dbReference type="InterPro" id="IPR003137">
    <property type="entry name" value="PA_domain"/>
</dbReference>
<comment type="similarity">
    <text evidence="1 8 9">Belongs to the peptidase S8 family.</text>
</comment>
<proteinExistence type="inferred from homology"/>
<keyword evidence="5 8" id="KW-0378">Hydrolase</keyword>
<feature type="domain" description="C5a peptidase/Subtilisin-like protease SBT2-like Fn3-like" evidence="13">
    <location>
        <begin position="604"/>
        <end position="718"/>
    </location>
</feature>
<sequence>MRLPSFLLALPLAAATIQDIIQTRDDENAGGTPSPVIKRFIVEAEPGTPLADLSRKIEANGIKVLKTFDSDVFAGLSIETEHENVDSLQEVTEVARAWPVNRFKLAAVDVSALSHDAMAGNWSVHQATGVDKLHEAGLFGKGVKIGVIDSGIDYNHTALGGGIGPGFKVIGGYDLVGQNYNGKNAKVPDDDPMDTIGHGTHVAGIIAAKSEHNVGVAPEATLLAFKVFGAVDGTDEDSLVDATLMAYEAGVDIITASVARAAGFSDGPWASICSRIVDKGVVVTVAAGNDGENGPFYASSGSSGNNVLAIASVETGVVPARPWNAKFSLDGKSDNVQLGYIPSVNRPLWNITGLPIVAITLNASVPDDACKLPADTRDLSGSVVLVRKGACNLYDKQDNLERFGARWILLYNNDDRPFSTVMTSTRKSQMVMIDSKTGATIIDAIKAGANVTVDFTVPRDDSWRVGFNDVARGIPSYTTSWGATNELQIKPDIAGPGGKIWSTAPGNKFAQMSGTSMATPYIAGVAALYISKFGGRSVHGSGFAKQLGDRIIASGTSVPWQIFEAVGLPKDFGFLAPVAQVGSGFINATKVLEYQTTLSFERFNLNDTNNFERYHKVDITNKGDKDVTYTFRLEPAGGFNAQGRTPGLLGDILDTRPSSMVPRVTFPSGTFRVRAGETKTAQFNFMYPEVADTSLLPIYSGKVIIDGSNGESLGIPYLGAAFDLKKSLRRNLFPASYPSARSGPKGEGIDKYHSFAFNTSRAAQDFPKVYAQFRWGVKELRWDIYDTNYQEKNWKYPPVVGQNGYVGSATFSPYASSFSNFDPATMDKNRVLPFPVGDIERTTSWEEATERFWWLGKLANGTDIAPGNYTMRFAARLPFSNPDHSDNWHIWDTPKIQVRPLQ</sequence>
<feature type="active site" description="Charge relay system" evidence="7 8">
    <location>
        <position position="516"/>
    </location>
</feature>
<dbReference type="GO" id="GO:0006508">
    <property type="term" value="P:proteolysis"/>
    <property type="evidence" value="ECO:0007669"/>
    <property type="project" value="UniProtKB-KW"/>
</dbReference>
<dbReference type="GO" id="GO:0004252">
    <property type="term" value="F:serine-type endopeptidase activity"/>
    <property type="evidence" value="ECO:0007669"/>
    <property type="project" value="UniProtKB-UniRule"/>
</dbReference>
<gene>
    <name evidence="14" type="ORF">D7B24_003135</name>
</gene>
<dbReference type="InterPro" id="IPR036852">
    <property type="entry name" value="Peptidase_S8/S53_dom_sf"/>
</dbReference>
<feature type="domain" description="PA" evidence="12">
    <location>
        <begin position="362"/>
        <end position="438"/>
    </location>
</feature>
<keyword evidence="2" id="KW-0964">Secreted</keyword>
<dbReference type="InterPro" id="IPR022398">
    <property type="entry name" value="Peptidase_S8_His-AS"/>
</dbReference>